<evidence type="ECO:0000313" key="1">
    <source>
        <dbReference type="EMBL" id="RIW17281.1"/>
    </source>
</evidence>
<dbReference type="Gene3D" id="2.130.10.10">
    <property type="entry name" value="YVTN repeat-like/Quinoprotein amine dehydrogenase"/>
    <property type="match status" value="2"/>
</dbReference>
<keyword evidence="2" id="KW-1185">Reference proteome</keyword>
<dbReference type="SUPFAM" id="SSF51004">
    <property type="entry name" value="C-terminal (heme d1) domain of cytochrome cd1-nitrite reductase"/>
    <property type="match status" value="1"/>
</dbReference>
<dbReference type="PANTHER" id="PTHR47197">
    <property type="entry name" value="PROTEIN NIRF"/>
    <property type="match status" value="1"/>
</dbReference>
<protein>
    <recommendedName>
        <fullName evidence="3">YncE family protein</fullName>
    </recommendedName>
</protein>
<dbReference type="PANTHER" id="PTHR47197:SF3">
    <property type="entry name" value="DIHYDRO-HEME D1 DEHYDROGENASE"/>
    <property type="match status" value="1"/>
</dbReference>
<evidence type="ECO:0000313" key="2">
    <source>
        <dbReference type="Proteomes" id="UP000283522"/>
    </source>
</evidence>
<sequence length="372" mass="40836">MENGISDIQDSTGQSPELVFLSIAFQNPVMKKTSNLLLLLINLFFLDYQPLLAQAKSQAVDPDSPVVSFGSTPKEALLVGEKDAGRLVIIDPETLEVVARIPAGGNLHELATDGRYVYIGSNLPGITVVDAIAQKRVEPIDISAFGDRHAIIFAGSHLYVGHETNRLISRYDPATKKFDEIIGLPGGSHMLLVTPDEQRIFTASSNGQVIAIIDRVTNERGRKNLVFTTFPGDTRMEGMALSPDGKEFWALHMNAKKISIINVPEKKLIDTISFEGGLNNRIKFTTDGKYVLMNELQGNELRVWDVATRKEVKRIDVGAGGEGIFIDPVRPRAYYTVSAGNKLVVIDTNTMTVIKEIPGLLNPDGMDWFSAK</sequence>
<evidence type="ECO:0008006" key="3">
    <source>
        <dbReference type="Google" id="ProtNLM"/>
    </source>
</evidence>
<dbReference type="Proteomes" id="UP000283522">
    <property type="component" value="Unassembled WGS sequence"/>
</dbReference>
<dbReference type="AlphaFoldDB" id="A0A418PUN2"/>
<reference evidence="1 2" key="1">
    <citation type="submission" date="2018-09" db="EMBL/GenBank/DDBJ databases">
        <authorList>
            <person name="Wang X."/>
            <person name="Du Z."/>
        </authorList>
    </citation>
    <scope>NUCLEOTIDE SEQUENCE [LARGE SCALE GENOMIC DNA]</scope>
    <source>
        <strain evidence="1 2">N3</strain>
    </source>
</reference>
<accession>A0A418PUN2</accession>
<dbReference type="EMBL" id="QXML01000002">
    <property type="protein sequence ID" value="RIW17281.1"/>
    <property type="molecule type" value="Genomic_DNA"/>
</dbReference>
<organism evidence="1 2">
    <name type="scientific">Algoriphagus lacus</name>
    <dbReference type="NCBI Taxonomy" id="2056311"/>
    <lineage>
        <taxon>Bacteria</taxon>
        <taxon>Pseudomonadati</taxon>
        <taxon>Bacteroidota</taxon>
        <taxon>Cytophagia</taxon>
        <taxon>Cytophagales</taxon>
        <taxon>Cyclobacteriaceae</taxon>
        <taxon>Algoriphagus</taxon>
    </lineage>
</organism>
<gene>
    <name evidence="1" type="ORF">D0X99_05925</name>
</gene>
<dbReference type="InterPro" id="IPR015943">
    <property type="entry name" value="WD40/YVTN_repeat-like_dom_sf"/>
</dbReference>
<dbReference type="InterPro" id="IPR051200">
    <property type="entry name" value="Host-pathogen_enzymatic-act"/>
</dbReference>
<name>A0A418PUN2_9BACT</name>
<dbReference type="InterPro" id="IPR011048">
    <property type="entry name" value="Haem_d1_sf"/>
</dbReference>
<comment type="caution">
    <text evidence="1">The sequence shown here is derived from an EMBL/GenBank/DDBJ whole genome shotgun (WGS) entry which is preliminary data.</text>
</comment>
<proteinExistence type="predicted"/>